<feature type="transmembrane region" description="Helical" evidence="1">
    <location>
        <begin position="161"/>
        <end position="182"/>
    </location>
</feature>
<feature type="transmembrane region" description="Helical" evidence="1">
    <location>
        <begin position="189"/>
        <end position="210"/>
    </location>
</feature>
<feature type="transmembrane region" description="Helical" evidence="1">
    <location>
        <begin position="68"/>
        <end position="87"/>
    </location>
</feature>
<evidence type="ECO:0000313" key="3">
    <source>
        <dbReference type="Proteomes" id="UP001501020"/>
    </source>
</evidence>
<protein>
    <recommendedName>
        <fullName evidence="4">ABC transporter permease</fullName>
    </recommendedName>
</protein>
<organism evidence="2 3">
    <name type="scientific">Actinomadura napierensis</name>
    <dbReference type="NCBI Taxonomy" id="267854"/>
    <lineage>
        <taxon>Bacteria</taxon>
        <taxon>Bacillati</taxon>
        <taxon>Actinomycetota</taxon>
        <taxon>Actinomycetes</taxon>
        <taxon>Streptosporangiales</taxon>
        <taxon>Thermomonosporaceae</taxon>
        <taxon>Actinomadura</taxon>
    </lineage>
</organism>
<dbReference type="RefSeq" id="WP_344283297.1">
    <property type="nucleotide sequence ID" value="NZ_BAAAMR010000159.1"/>
</dbReference>
<reference evidence="3" key="1">
    <citation type="journal article" date="2019" name="Int. J. Syst. Evol. Microbiol.">
        <title>The Global Catalogue of Microorganisms (GCM) 10K type strain sequencing project: providing services to taxonomists for standard genome sequencing and annotation.</title>
        <authorList>
            <consortium name="The Broad Institute Genomics Platform"/>
            <consortium name="The Broad Institute Genome Sequencing Center for Infectious Disease"/>
            <person name="Wu L."/>
            <person name="Ma J."/>
        </authorList>
    </citation>
    <scope>NUCLEOTIDE SEQUENCE [LARGE SCALE GENOMIC DNA]</scope>
    <source>
        <strain evidence="3">JCM 13850</strain>
    </source>
</reference>
<evidence type="ECO:0008006" key="4">
    <source>
        <dbReference type="Google" id="ProtNLM"/>
    </source>
</evidence>
<keyword evidence="1" id="KW-0812">Transmembrane</keyword>
<evidence type="ECO:0000256" key="1">
    <source>
        <dbReference type="SAM" id="Phobius"/>
    </source>
</evidence>
<keyword evidence="1" id="KW-0472">Membrane</keyword>
<keyword evidence="1" id="KW-1133">Transmembrane helix</keyword>
<sequence length="270" mass="27321">MTQPLPLQRALPFQRALHAEWTKFRTEAGPVWLLLAAVALTIALGAGADGSARCAPPDCASDATKLSLTGVMLGQAAVAILAVLAIGNEYGTGMIRTTFTAVPRRVTVLAAKGAVLAGTVMLAGAVAVPASLLAGRLVLPGNGFTAAHGHPPISLADGPTLRAAVGSVLYLVLIALLALGVATAVRDSAAAIGTVLGLLYLLPIVINVIGDPVWQRRLEKIAPMPAGLAVQATTDLAGLPISPWKGLAVLAGWAAAALLAATVLLRARDA</sequence>
<comment type="caution">
    <text evidence="2">The sequence shown here is derived from an EMBL/GenBank/DDBJ whole genome shotgun (WGS) entry which is preliminary data.</text>
</comment>
<dbReference type="Proteomes" id="UP001501020">
    <property type="component" value="Unassembled WGS sequence"/>
</dbReference>
<gene>
    <name evidence="2" type="ORF">GCM10009727_90270</name>
</gene>
<feature type="transmembrane region" description="Helical" evidence="1">
    <location>
        <begin position="108"/>
        <end position="134"/>
    </location>
</feature>
<feature type="transmembrane region" description="Helical" evidence="1">
    <location>
        <begin position="31"/>
        <end position="48"/>
    </location>
</feature>
<evidence type="ECO:0000313" key="2">
    <source>
        <dbReference type="EMBL" id="GAA2168595.1"/>
    </source>
</evidence>
<proteinExistence type="predicted"/>
<dbReference type="EMBL" id="BAAAMR010000159">
    <property type="protein sequence ID" value="GAA2168595.1"/>
    <property type="molecule type" value="Genomic_DNA"/>
</dbReference>
<name>A0ABP5MAA1_9ACTN</name>
<keyword evidence="3" id="KW-1185">Reference proteome</keyword>
<accession>A0ABP5MAA1</accession>
<feature type="transmembrane region" description="Helical" evidence="1">
    <location>
        <begin position="246"/>
        <end position="265"/>
    </location>
</feature>